<dbReference type="EMBL" id="JAODUP010000007">
    <property type="protein sequence ID" value="KAK2169727.1"/>
    <property type="molecule type" value="Genomic_DNA"/>
</dbReference>
<dbReference type="Gene3D" id="2.60.120.10">
    <property type="entry name" value="Jelly Rolls"/>
    <property type="match status" value="1"/>
</dbReference>
<feature type="compositionally biased region" description="Polar residues" evidence="1">
    <location>
        <begin position="47"/>
        <end position="56"/>
    </location>
</feature>
<dbReference type="InterPro" id="IPR000595">
    <property type="entry name" value="cNMP-bd_dom"/>
</dbReference>
<gene>
    <name evidence="3" type="ORF">LSH36_7g03047</name>
</gene>
<feature type="region of interest" description="Disordered" evidence="1">
    <location>
        <begin position="685"/>
        <end position="713"/>
    </location>
</feature>
<evidence type="ECO:0000313" key="4">
    <source>
        <dbReference type="Proteomes" id="UP001208570"/>
    </source>
</evidence>
<reference evidence="3" key="1">
    <citation type="journal article" date="2023" name="Mol. Biol. Evol.">
        <title>Third-Generation Sequencing Reveals the Adaptive Role of the Epigenome in Three Deep-Sea Polychaetes.</title>
        <authorList>
            <person name="Perez M."/>
            <person name="Aroh O."/>
            <person name="Sun Y."/>
            <person name="Lan Y."/>
            <person name="Juniper S.K."/>
            <person name="Young C.R."/>
            <person name="Angers B."/>
            <person name="Qian P.Y."/>
        </authorList>
    </citation>
    <scope>NUCLEOTIDE SEQUENCE</scope>
    <source>
        <strain evidence="3">P08H-3</strain>
    </source>
</reference>
<dbReference type="InterPro" id="IPR018490">
    <property type="entry name" value="cNMP-bd_dom_sf"/>
</dbReference>
<dbReference type="Proteomes" id="UP001208570">
    <property type="component" value="Unassembled WGS sequence"/>
</dbReference>
<feature type="region of interest" description="Disordered" evidence="1">
    <location>
        <begin position="27"/>
        <end position="57"/>
    </location>
</feature>
<evidence type="ECO:0000313" key="3">
    <source>
        <dbReference type="EMBL" id="KAK2169727.1"/>
    </source>
</evidence>
<feature type="compositionally biased region" description="Basic and acidic residues" evidence="1">
    <location>
        <begin position="227"/>
        <end position="237"/>
    </location>
</feature>
<accession>A0AAD9KEK8</accession>
<dbReference type="InterPro" id="IPR014710">
    <property type="entry name" value="RmlC-like_jellyroll"/>
</dbReference>
<dbReference type="SUPFAM" id="SSF51206">
    <property type="entry name" value="cAMP-binding domain-like"/>
    <property type="match status" value="2"/>
</dbReference>
<comment type="caution">
    <text evidence="3">The sequence shown here is derived from an EMBL/GenBank/DDBJ whole genome shotgun (WGS) entry which is preliminary data.</text>
</comment>
<dbReference type="AlphaFoldDB" id="A0AAD9KEK8"/>
<protein>
    <recommendedName>
        <fullName evidence="2">Cyclic nucleotide-binding domain-containing protein</fullName>
    </recommendedName>
</protein>
<feature type="domain" description="Cyclic nucleotide-binding" evidence="2">
    <location>
        <begin position="522"/>
        <end position="614"/>
    </location>
</feature>
<dbReference type="PANTHER" id="PTHR23011">
    <property type="entry name" value="CYCLIC NUCLEOTIDE-BINDING DOMAIN CONTAINING PROTEIN"/>
    <property type="match status" value="1"/>
</dbReference>
<organism evidence="3 4">
    <name type="scientific">Paralvinella palmiformis</name>
    <dbReference type="NCBI Taxonomy" id="53620"/>
    <lineage>
        <taxon>Eukaryota</taxon>
        <taxon>Metazoa</taxon>
        <taxon>Spiralia</taxon>
        <taxon>Lophotrochozoa</taxon>
        <taxon>Annelida</taxon>
        <taxon>Polychaeta</taxon>
        <taxon>Sedentaria</taxon>
        <taxon>Canalipalpata</taxon>
        <taxon>Terebellida</taxon>
        <taxon>Terebelliformia</taxon>
        <taxon>Alvinellidae</taxon>
        <taxon>Paralvinella</taxon>
    </lineage>
</organism>
<dbReference type="CDD" id="cd00038">
    <property type="entry name" value="CAP_ED"/>
    <property type="match status" value="1"/>
</dbReference>
<feature type="domain" description="Cyclic nucleotide-binding" evidence="2">
    <location>
        <begin position="411"/>
        <end position="505"/>
    </location>
</feature>
<feature type="region of interest" description="Disordered" evidence="1">
    <location>
        <begin position="188"/>
        <end position="237"/>
    </location>
</feature>
<evidence type="ECO:0000259" key="2">
    <source>
        <dbReference type="PROSITE" id="PS50042"/>
    </source>
</evidence>
<dbReference type="PROSITE" id="PS50042">
    <property type="entry name" value="CNMP_BINDING_3"/>
    <property type="match status" value="2"/>
</dbReference>
<evidence type="ECO:0000256" key="1">
    <source>
        <dbReference type="SAM" id="MobiDB-lite"/>
    </source>
</evidence>
<proteinExistence type="predicted"/>
<dbReference type="PANTHER" id="PTHR23011:SF12">
    <property type="entry name" value="CYCLIC NUCLEOTIDE-BINDING DOMAIN-CONTAINING PROTEIN"/>
    <property type="match status" value="1"/>
</dbReference>
<name>A0AAD9KEK8_9ANNE</name>
<keyword evidence="4" id="KW-1185">Reference proteome</keyword>
<sequence>MTALEQAEKWFLKRKFNASLTPDSNITRSHDVTAGGAATDRPRHVTRSFTQPGTARNRTDLKANRNCQGCSRKTNVSGSPIKSRCCLPLIDGKLHTSNERGPKRYYRPAYTSGFHSKFPRYHGSQPLLGERQHVKRDRRQLSPKTLRPSTFSLPVGMDSVGVNSAVTVSLSRDDVGKTRNKTRVCTDPDTADVLPNADHGNSVRHLDSNGTSMDGDGSDRGEDDLFETPRRSAKERRAQKEVEHNWILRDRLRDMSKHFERRKNHLAITVTDDDAMVVIEKRLEEIRHMSECKSSKRNVLDKYKPEVRELIMSLDRFREAVDLVMLLLRGFYGRTIYFAEQSDASQLRKKVDKEASRRGIVSGRASINYDLRLSLTTQPHLRDGKSIKQIMWVLRATKAFKHLFPTEMEEKLARNVAYERYDDGRVMAWQGRTADRFYYIISGRVNMLRQYKLSSGHVTKSMAFLTKGMTTDPQEIDRQWMREENMVTRGQVEVLLLDKKSFRHLQHTTDGPPVEYLQSLHLFQEFPMDRFITNPESVEVKYYGSGKTVVKDSNRTPWLHVIKSGLVKVVRRQSVIDTHLSNESKFSAPTVERLGCGKSFSHADAMLGIQAKQRKMKTFRERLILPQIGIPTYDMSANPLGGTLGLSSPVLGFVYNRNDGQFEIEPDEEEVEGDEEPVSCSVIEERERHSNQRSLTAKSPLHQLSPGQSSTDVTDFEPHDLWLTREKTGNDVVFPKIKKTEIYHRRAYLQLDILQPGDVFGLDHMQPAIASEPVGVSLLSDGAEVVKISKRFFLQNADNNTMLKVETMYKEYLSEKDAEQALYHQETWEQYKAALWNRMTASRLPVVSHDR</sequence>